<keyword evidence="1" id="KW-0597">Phosphoprotein</keyword>
<proteinExistence type="predicted"/>
<dbReference type="PROSITE" id="PS50006">
    <property type="entry name" value="FHA_DOMAIN"/>
    <property type="match status" value="1"/>
</dbReference>
<dbReference type="PANTHER" id="PTHR23308">
    <property type="entry name" value="NUCLEAR INHIBITOR OF PROTEIN PHOSPHATASE-1"/>
    <property type="match status" value="1"/>
</dbReference>
<comment type="caution">
    <text evidence="3">The sequence shown here is derived from an EMBL/GenBank/DDBJ whole genome shotgun (WGS) entry which is preliminary data.</text>
</comment>
<evidence type="ECO:0000313" key="4">
    <source>
        <dbReference type="Proteomes" id="UP001501690"/>
    </source>
</evidence>
<dbReference type="Proteomes" id="UP001501690">
    <property type="component" value="Unassembled WGS sequence"/>
</dbReference>
<dbReference type="InterPro" id="IPR008984">
    <property type="entry name" value="SMAD_FHA_dom_sf"/>
</dbReference>
<dbReference type="Pfam" id="PF12401">
    <property type="entry name" value="FhaA_N"/>
    <property type="match status" value="1"/>
</dbReference>
<dbReference type="InterPro" id="IPR000253">
    <property type="entry name" value="FHA_dom"/>
</dbReference>
<protein>
    <submittedName>
        <fullName evidence="3">DUF3662 and FHA domain-containing protein</fullName>
    </submittedName>
</protein>
<gene>
    <name evidence="3" type="ORF">GCM10009808_21670</name>
</gene>
<organism evidence="3 4">
    <name type="scientific">Microbacterium sediminicola</name>
    <dbReference type="NCBI Taxonomy" id="415210"/>
    <lineage>
        <taxon>Bacteria</taxon>
        <taxon>Bacillati</taxon>
        <taxon>Actinomycetota</taxon>
        <taxon>Actinomycetes</taxon>
        <taxon>Micrococcales</taxon>
        <taxon>Microbacteriaceae</taxon>
        <taxon>Microbacterium</taxon>
    </lineage>
</organism>
<keyword evidence="4" id="KW-1185">Reference proteome</keyword>
<dbReference type="SMART" id="SM00240">
    <property type="entry name" value="FHA"/>
    <property type="match status" value="1"/>
</dbReference>
<sequence length="244" mass="26149">MGLLDSFEKGLERAVNGAFAKTFRSGIQPVEIASALRSELDKRAAVVTRDRILAPNSFVVRLAPADDERMRAIGQPLLDELVGLVQKHARAQGYSFAGAVTVALRRDDSLSTGTLRVDSGTEQGAVSWRAVVDIDGRRHPIASARTVIGRGSDADITLADAGTSRRHVEILWDGERAMVRDLQSTNGTKLNGRPVKEAPLPTDATITIGRTDIVFRVIAQTAPPARPAASDATRVFDMLDGGAQ</sequence>
<evidence type="ECO:0000313" key="3">
    <source>
        <dbReference type="EMBL" id="GAA1703422.1"/>
    </source>
</evidence>
<dbReference type="InterPro" id="IPR050923">
    <property type="entry name" value="Cell_Proc_Reg/RNA_Proc"/>
</dbReference>
<dbReference type="CDD" id="cd00060">
    <property type="entry name" value="FHA"/>
    <property type="match status" value="1"/>
</dbReference>
<name>A0ABP4UD71_9MICO</name>
<evidence type="ECO:0000259" key="2">
    <source>
        <dbReference type="PROSITE" id="PS50006"/>
    </source>
</evidence>
<reference evidence="4" key="1">
    <citation type="journal article" date="2019" name="Int. J. Syst. Evol. Microbiol.">
        <title>The Global Catalogue of Microorganisms (GCM) 10K type strain sequencing project: providing services to taxonomists for standard genome sequencing and annotation.</title>
        <authorList>
            <consortium name="The Broad Institute Genomics Platform"/>
            <consortium name="The Broad Institute Genome Sequencing Center for Infectious Disease"/>
            <person name="Wu L."/>
            <person name="Ma J."/>
        </authorList>
    </citation>
    <scope>NUCLEOTIDE SEQUENCE [LARGE SCALE GENOMIC DNA]</scope>
    <source>
        <strain evidence="4">JCM 15577</strain>
    </source>
</reference>
<dbReference type="Gene3D" id="3.30.2320.60">
    <property type="entry name" value="FhaA, phosphopeptide-binding domain (DUF3662)"/>
    <property type="match status" value="1"/>
</dbReference>
<dbReference type="RefSeq" id="WP_344072466.1">
    <property type="nucleotide sequence ID" value="NZ_BAAAPL010000002.1"/>
</dbReference>
<feature type="domain" description="FHA" evidence="2">
    <location>
        <begin position="146"/>
        <end position="195"/>
    </location>
</feature>
<accession>A0ABP4UD71</accession>
<evidence type="ECO:0000256" key="1">
    <source>
        <dbReference type="ARBA" id="ARBA00022553"/>
    </source>
</evidence>
<dbReference type="Pfam" id="PF00498">
    <property type="entry name" value="FHA"/>
    <property type="match status" value="1"/>
</dbReference>
<dbReference type="InterPro" id="IPR042287">
    <property type="entry name" value="FhaA_N_sf"/>
</dbReference>
<dbReference type="EMBL" id="BAAAPL010000002">
    <property type="protein sequence ID" value="GAA1703422.1"/>
    <property type="molecule type" value="Genomic_DNA"/>
</dbReference>
<dbReference type="SUPFAM" id="SSF49879">
    <property type="entry name" value="SMAD/FHA domain"/>
    <property type="match status" value="1"/>
</dbReference>
<dbReference type="InterPro" id="IPR022128">
    <property type="entry name" value="FhaA_N"/>
</dbReference>
<dbReference type="Gene3D" id="2.60.200.20">
    <property type="match status" value="1"/>
</dbReference>